<dbReference type="CDD" id="cd07751">
    <property type="entry name" value="PolyPPase_VTC4_like"/>
    <property type="match status" value="1"/>
</dbReference>
<dbReference type="EMBL" id="KZ992512">
    <property type="protein sequence ID" value="RKP09460.1"/>
    <property type="molecule type" value="Genomic_DNA"/>
</dbReference>
<keyword evidence="6 16" id="KW-0812">Transmembrane</keyword>
<dbReference type="InterPro" id="IPR042267">
    <property type="entry name" value="VTC_sf"/>
</dbReference>
<evidence type="ECO:0000256" key="2">
    <source>
        <dbReference type="ARBA" id="ARBA00004128"/>
    </source>
</evidence>
<comment type="cofactor">
    <cofactor evidence="1">
        <name>Mn(2+)</name>
        <dbReference type="ChEBI" id="CHEBI:29035"/>
    </cofactor>
</comment>
<feature type="domain" description="SPX" evidence="17">
    <location>
        <begin position="1"/>
        <end position="142"/>
    </location>
</feature>
<evidence type="ECO:0000313" key="19">
    <source>
        <dbReference type="Proteomes" id="UP000271241"/>
    </source>
</evidence>
<dbReference type="GO" id="GO:0008976">
    <property type="term" value="F:polyphosphate kinase activity"/>
    <property type="evidence" value="ECO:0007669"/>
    <property type="project" value="UniProtKB-EC"/>
</dbReference>
<sequence length="700" mass="79005">MKFGSQLRDALYPEWRFYYLDYAGLKRQIKDRTVARSYKEGDEAYFVEQLEQELDKVFSFQQVKYGEINRRVQALEDRVQKLSEDPETEMSAYEDVEVDINAVLEEVNELARFTRLNYSGFLKIIKKHDKHTGYVLKPMFMVRLNARPFYRESFDAMMLQLSRLYDIVRNGGKDAGANAAATGQGGAQNFVRRTTKYWVHPDNVLELKFYILKYLPVLIFQSAGGNSAGGKSDLSAPDPAITSIYFDNADLDLYQGRLEKTEGAEAIRLRWYGPTTNQEIFVERKTHCEDWTGETSVKQRFPIKEKHVNAFVRGEYTLDKTVAKLRAAGTRSAAEIDALEVLAQEVQTSIREKKLAPTMRSFYNRTAFQLPGSAAVRISLDTELTLVREDSLDGSSARAGSNWRRTDIGTDYPFSQLPDGDVCRFPYAILEVKLQTQMGTEPPEWVTNLVQSHMVEEVPKFSKFIHGCATLLEPHVQLLPFWLPQMDKDIRKKPMLTHPAASIATRPTPLLGGNNSNGHRRTRSRASSVTSSRSQRSQHATGLTGRLSAVLGKVLGRGTGGPRRRRRSITQRAAVSRSSKRVAVPVRVEPKVFFANERTFLSWVHFAIVLGSLALGLLNFGDDVGRTAGVLFTVIAMGILVYALYLYIWRSNRIRAREAGPYDDRVGPAVLVGVILTAVAINFYLRFSALNNKEPDPSKP</sequence>
<feature type="compositionally biased region" description="Low complexity" evidence="15">
    <location>
        <begin position="525"/>
        <end position="538"/>
    </location>
</feature>
<proteinExistence type="inferred from homology"/>
<keyword evidence="8 16" id="KW-0472">Membrane</keyword>
<dbReference type="Pfam" id="PF02656">
    <property type="entry name" value="DUF202"/>
    <property type="match status" value="1"/>
</dbReference>
<dbReference type="OrthoDB" id="6493944at2759"/>
<dbReference type="Pfam" id="PF09359">
    <property type="entry name" value="VTC"/>
    <property type="match status" value="1"/>
</dbReference>
<evidence type="ECO:0000259" key="17">
    <source>
        <dbReference type="PROSITE" id="PS51382"/>
    </source>
</evidence>
<evidence type="ECO:0000256" key="3">
    <source>
        <dbReference type="ARBA" id="ARBA00012960"/>
    </source>
</evidence>
<protein>
    <recommendedName>
        <fullName evidence="11">Vacuolar transporter chaperone complex subunit 4</fullName>
        <ecNumber evidence="3">2.7.4.1</ecNumber>
    </recommendedName>
    <alternativeName>
        <fullName evidence="13">Polyphosphate kinase</fullName>
    </alternativeName>
    <alternativeName>
        <fullName evidence="12">SPX-dependent polyphosphate polymerase VTC subunit 4</fullName>
    </alternativeName>
    <alternativeName>
        <fullName evidence="14">Vacuolar membrane polyphosphate polymerase catalytic subunit</fullName>
    </alternativeName>
</protein>
<evidence type="ECO:0000256" key="12">
    <source>
        <dbReference type="ARBA" id="ARBA00075894"/>
    </source>
</evidence>
<keyword evidence="4" id="KW-0926">Vacuole</keyword>
<dbReference type="Proteomes" id="UP000271241">
    <property type="component" value="Unassembled WGS sequence"/>
</dbReference>
<keyword evidence="19" id="KW-1185">Reference proteome</keyword>
<dbReference type="STRING" id="78915.A0A4P9XVM4"/>
<dbReference type="PROSITE" id="PS51382">
    <property type="entry name" value="SPX"/>
    <property type="match status" value="1"/>
</dbReference>
<evidence type="ECO:0000256" key="8">
    <source>
        <dbReference type="ARBA" id="ARBA00023136"/>
    </source>
</evidence>
<keyword evidence="7 16" id="KW-1133">Transmembrane helix</keyword>
<dbReference type="GO" id="GO:0006799">
    <property type="term" value="P:polyphosphate biosynthetic process"/>
    <property type="evidence" value="ECO:0007669"/>
    <property type="project" value="UniProtKB-ARBA"/>
</dbReference>
<dbReference type="CDD" id="cd14480">
    <property type="entry name" value="SPX_VTC2_like"/>
    <property type="match status" value="1"/>
</dbReference>
<evidence type="ECO:0000256" key="11">
    <source>
        <dbReference type="ARBA" id="ARBA00067464"/>
    </source>
</evidence>
<dbReference type="GO" id="GO:0033254">
    <property type="term" value="C:vacuolar transporter chaperone complex"/>
    <property type="evidence" value="ECO:0007669"/>
    <property type="project" value="TreeGrafter"/>
</dbReference>
<dbReference type="EC" id="2.7.4.1" evidence="3"/>
<evidence type="ECO:0000256" key="16">
    <source>
        <dbReference type="SAM" id="Phobius"/>
    </source>
</evidence>
<dbReference type="InterPro" id="IPR018966">
    <property type="entry name" value="VTC_domain"/>
</dbReference>
<evidence type="ECO:0000313" key="18">
    <source>
        <dbReference type="EMBL" id="RKP09460.1"/>
    </source>
</evidence>
<accession>A0A4P9XVM4</accession>
<dbReference type="InterPro" id="IPR051572">
    <property type="entry name" value="VTC_Complex_Subunit"/>
</dbReference>
<dbReference type="PANTHER" id="PTHR46140">
    <property type="entry name" value="VACUOLAR TRANSPORTER CHAPERONE 1-RELATED"/>
    <property type="match status" value="1"/>
</dbReference>
<evidence type="ECO:0000256" key="10">
    <source>
        <dbReference type="ARBA" id="ARBA00061390"/>
    </source>
</evidence>
<feature type="transmembrane region" description="Helical" evidence="16">
    <location>
        <begin position="668"/>
        <end position="685"/>
    </location>
</feature>
<dbReference type="GO" id="GO:0000329">
    <property type="term" value="C:fungal-type vacuole membrane"/>
    <property type="evidence" value="ECO:0007669"/>
    <property type="project" value="TreeGrafter"/>
</dbReference>
<feature type="transmembrane region" description="Helical" evidence="16">
    <location>
        <begin position="628"/>
        <end position="648"/>
    </location>
</feature>
<evidence type="ECO:0000256" key="5">
    <source>
        <dbReference type="ARBA" id="ARBA00022679"/>
    </source>
</evidence>
<name>A0A4P9XVM4_9FUNG</name>
<evidence type="ECO:0000256" key="15">
    <source>
        <dbReference type="SAM" id="MobiDB-lite"/>
    </source>
</evidence>
<feature type="transmembrane region" description="Helical" evidence="16">
    <location>
        <begin position="600"/>
        <end position="621"/>
    </location>
</feature>
<keyword evidence="5" id="KW-0808">Transferase</keyword>
<dbReference type="InterPro" id="IPR003807">
    <property type="entry name" value="DUF202"/>
</dbReference>
<feature type="region of interest" description="Disordered" evidence="15">
    <location>
        <begin position="500"/>
        <end position="543"/>
    </location>
</feature>
<comment type="subcellular location">
    <subcellularLocation>
        <location evidence="2">Vacuole membrane</location>
        <topology evidence="2">Multi-pass membrane protein</topology>
    </subcellularLocation>
</comment>
<gene>
    <name evidence="18" type="ORF">THASP1DRAFT_34384</name>
</gene>
<comment type="catalytic activity">
    <reaction evidence="9">
        <text>[phosphate](n) + ATP = [phosphate](n+1) + ADP</text>
        <dbReference type="Rhea" id="RHEA:19573"/>
        <dbReference type="Rhea" id="RHEA-COMP:9859"/>
        <dbReference type="Rhea" id="RHEA-COMP:14280"/>
        <dbReference type="ChEBI" id="CHEBI:16838"/>
        <dbReference type="ChEBI" id="CHEBI:30616"/>
        <dbReference type="ChEBI" id="CHEBI:456216"/>
        <dbReference type="EC" id="2.7.4.1"/>
    </reaction>
    <physiologicalReaction direction="left-to-right" evidence="9">
        <dbReference type="Rhea" id="RHEA:19574"/>
    </physiologicalReaction>
</comment>
<dbReference type="FunFam" id="3.20.100.30:FF:000001">
    <property type="entry name" value="Vacuolar transporter chaperone 4"/>
    <property type="match status" value="1"/>
</dbReference>
<evidence type="ECO:0000256" key="1">
    <source>
        <dbReference type="ARBA" id="ARBA00001936"/>
    </source>
</evidence>
<dbReference type="Pfam" id="PF03105">
    <property type="entry name" value="SPX"/>
    <property type="match status" value="1"/>
</dbReference>
<dbReference type="PANTHER" id="PTHR46140:SF1">
    <property type="entry name" value="VACUOLAR TRANSPORTER CHAPERONE COMPLEX SUBUNIT 4-RELATED"/>
    <property type="match status" value="1"/>
</dbReference>
<dbReference type="InterPro" id="IPR004331">
    <property type="entry name" value="SPX_dom"/>
</dbReference>
<evidence type="ECO:0000256" key="4">
    <source>
        <dbReference type="ARBA" id="ARBA00022554"/>
    </source>
</evidence>
<dbReference type="Gene3D" id="3.20.100.30">
    <property type="entry name" value="VTC, catalytic tunnel domain"/>
    <property type="match status" value="1"/>
</dbReference>
<evidence type="ECO:0000256" key="13">
    <source>
        <dbReference type="ARBA" id="ARBA00080494"/>
    </source>
</evidence>
<evidence type="ECO:0000256" key="14">
    <source>
        <dbReference type="ARBA" id="ARBA00081313"/>
    </source>
</evidence>
<dbReference type="AlphaFoldDB" id="A0A4P9XVM4"/>
<comment type="similarity">
    <text evidence="10">Belongs to the VTC4 family.</text>
</comment>
<evidence type="ECO:0000256" key="6">
    <source>
        <dbReference type="ARBA" id="ARBA00022692"/>
    </source>
</evidence>
<reference evidence="19" key="1">
    <citation type="journal article" date="2018" name="Nat. Microbiol.">
        <title>Leveraging single-cell genomics to expand the fungal tree of life.</title>
        <authorList>
            <person name="Ahrendt S.R."/>
            <person name="Quandt C.A."/>
            <person name="Ciobanu D."/>
            <person name="Clum A."/>
            <person name="Salamov A."/>
            <person name="Andreopoulos B."/>
            <person name="Cheng J.F."/>
            <person name="Woyke T."/>
            <person name="Pelin A."/>
            <person name="Henrissat B."/>
            <person name="Reynolds N.K."/>
            <person name="Benny G.L."/>
            <person name="Smith M.E."/>
            <person name="James T.Y."/>
            <person name="Grigoriev I.V."/>
        </authorList>
    </citation>
    <scope>NUCLEOTIDE SEQUENCE [LARGE SCALE GENOMIC DNA]</scope>
    <source>
        <strain evidence="19">RSA 1356</strain>
    </source>
</reference>
<evidence type="ECO:0000256" key="9">
    <source>
        <dbReference type="ARBA" id="ARBA00050204"/>
    </source>
</evidence>
<organism evidence="18 19">
    <name type="scientific">Thamnocephalis sphaerospora</name>
    <dbReference type="NCBI Taxonomy" id="78915"/>
    <lineage>
        <taxon>Eukaryota</taxon>
        <taxon>Fungi</taxon>
        <taxon>Fungi incertae sedis</taxon>
        <taxon>Zoopagomycota</taxon>
        <taxon>Zoopagomycotina</taxon>
        <taxon>Zoopagomycetes</taxon>
        <taxon>Zoopagales</taxon>
        <taxon>Sigmoideomycetaceae</taxon>
        <taxon>Thamnocephalis</taxon>
    </lineage>
</organism>
<evidence type="ECO:0000256" key="7">
    <source>
        <dbReference type="ARBA" id="ARBA00022989"/>
    </source>
</evidence>